<proteinExistence type="predicted"/>
<sequence length="58" mass="6915">MKRGTWFVFSKQKQLRKVNFQRKNQSPELDRPDFDEAYSGLSSQELLGEREQWPAVVQ</sequence>
<name>A0A0A9BD12_ARUDO</name>
<organism evidence="1">
    <name type="scientific">Arundo donax</name>
    <name type="common">Giant reed</name>
    <name type="synonym">Donax arundinaceus</name>
    <dbReference type="NCBI Taxonomy" id="35708"/>
    <lineage>
        <taxon>Eukaryota</taxon>
        <taxon>Viridiplantae</taxon>
        <taxon>Streptophyta</taxon>
        <taxon>Embryophyta</taxon>
        <taxon>Tracheophyta</taxon>
        <taxon>Spermatophyta</taxon>
        <taxon>Magnoliopsida</taxon>
        <taxon>Liliopsida</taxon>
        <taxon>Poales</taxon>
        <taxon>Poaceae</taxon>
        <taxon>PACMAD clade</taxon>
        <taxon>Arundinoideae</taxon>
        <taxon>Arundineae</taxon>
        <taxon>Arundo</taxon>
    </lineage>
</organism>
<protein>
    <submittedName>
        <fullName evidence="1">Uncharacterized protein</fullName>
    </submittedName>
</protein>
<accession>A0A0A9BD12</accession>
<dbReference type="EMBL" id="GBRH01237847">
    <property type="protein sequence ID" value="JAD60048.1"/>
    <property type="molecule type" value="Transcribed_RNA"/>
</dbReference>
<evidence type="ECO:0000313" key="1">
    <source>
        <dbReference type="EMBL" id="JAD60048.1"/>
    </source>
</evidence>
<reference evidence="1" key="1">
    <citation type="submission" date="2014-09" db="EMBL/GenBank/DDBJ databases">
        <authorList>
            <person name="Magalhaes I.L.F."/>
            <person name="Oliveira U."/>
            <person name="Santos F.R."/>
            <person name="Vidigal T.H.D.A."/>
            <person name="Brescovit A.D."/>
            <person name="Santos A.J."/>
        </authorList>
    </citation>
    <scope>NUCLEOTIDE SEQUENCE</scope>
    <source>
        <tissue evidence="1">Shoot tissue taken approximately 20 cm above the soil surface</tissue>
    </source>
</reference>
<reference evidence="1" key="2">
    <citation type="journal article" date="2015" name="Data Brief">
        <title>Shoot transcriptome of the giant reed, Arundo donax.</title>
        <authorList>
            <person name="Barrero R.A."/>
            <person name="Guerrero F.D."/>
            <person name="Moolhuijzen P."/>
            <person name="Goolsby J.A."/>
            <person name="Tidwell J."/>
            <person name="Bellgard S.E."/>
            <person name="Bellgard M.I."/>
        </authorList>
    </citation>
    <scope>NUCLEOTIDE SEQUENCE</scope>
    <source>
        <tissue evidence="1">Shoot tissue taken approximately 20 cm above the soil surface</tissue>
    </source>
</reference>
<dbReference type="AlphaFoldDB" id="A0A0A9BD12"/>